<dbReference type="PANTHER" id="PTHR45138:SF25">
    <property type="entry name" value="GGDEF DOMAIN PROTEIN"/>
    <property type="match status" value="1"/>
</dbReference>
<dbReference type="NCBIfam" id="TIGR00254">
    <property type="entry name" value="GGDEF"/>
    <property type="match status" value="1"/>
</dbReference>
<protein>
    <submittedName>
        <fullName evidence="2">GGDEF domain-containing protein</fullName>
    </submittedName>
</protein>
<dbReference type="GO" id="GO:0043709">
    <property type="term" value="P:cell adhesion involved in single-species biofilm formation"/>
    <property type="evidence" value="ECO:0007669"/>
    <property type="project" value="TreeGrafter"/>
</dbReference>
<feature type="domain" description="GGDEF" evidence="1">
    <location>
        <begin position="40"/>
        <end position="201"/>
    </location>
</feature>
<dbReference type="InterPro" id="IPR000160">
    <property type="entry name" value="GGDEF_dom"/>
</dbReference>
<evidence type="ECO:0000259" key="1">
    <source>
        <dbReference type="PROSITE" id="PS50887"/>
    </source>
</evidence>
<dbReference type="AlphaFoldDB" id="A0A8J7GNN3"/>
<dbReference type="EMBL" id="JADOUF010000001">
    <property type="protein sequence ID" value="MBG6141851.1"/>
    <property type="molecule type" value="Genomic_DNA"/>
</dbReference>
<proteinExistence type="predicted"/>
<dbReference type="InterPro" id="IPR043128">
    <property type="entry name" value="Rev_trsase/Diguanyl_cyclase"/>
</dbReference>
<dbReference type="Proteomes" id="UP000622552">
    <property type="component" value="Unassembled WGS sequence"/>
</dbReference>
<dbReference type="Gene3D" id="3.30.70.270">
    <property type="match status" value="1"/>
</dbReference>
<accession>A0A8J7GNN3</accession>
<sequence length="203" mass="22566">MIRIVRRSRLRELREASPLTGLPGNTRIRREIARRIDGGAPFAVCYLDIDRFKSVNDAYGFVRGDELILLLAAVLRVAVARAPDAPKPARDRAVFLGHVGGDDFVVICPPDQVRSLLTGVLREFGRRVPAVYDPEHAERGYLVSVDRRGVKHEWDLATLSVGVATTEYRRFRDPAEVVAVATEMKSVAKGEAGSHVAVDRRRL</sequence>
<dbReference type="GO" id="GO:0005886">
    <property type="term" value="C:plasma membrane"/>
    <property type="evidence" value="ECO:0007669"/>
    <property type="project" value="TreeGrafter"/>
</dbReference>
<dbReference type="GO" id="GO:1902201">
    <property type="term" value="P:negative regulation of bacterial-type flagellum-dependent cell motility"/>
    <property type="evidence" value="ECO:0007669"/>
    <property type="project" value="TreeGrafter"/>
</dbReference>
<organism evidence="2 3">
    <name type="scientific">Longispora fulva</name>
    <dbReference type="NCBI Taxonomy" id="619741"/>
    <lineage>
        <taxon>Bacteria</taxon>
        <taxon>Bacillati</taxon>
        <taxon>Actinomycetota</taxon>
        <taxon>Actinomycetes</taxon>
        <taxon>Micromonosporales</taxon>
        <taxon>Micromonosporaceae</taxon>
        <taxon>Longispora</taxon>
    </lineage>
</organism>
<dbReference type="PANTHER" id="PTHR45138">
    <property type="entry name" value="REGULATORY COMPONENTS OF SENSORY TRANSDUCTION SYSTEM"/>
    <property type="match status" value="1"/>
</dbReference>
<dbReference type="InterPro" id="IPR029787">
    <property type="entry name" value="Nucleotide_cyclase"/>
</dbReference>
<name>A0A8J7GNN3_9ACTN</name>
<dbReference type="PROSITE" id="PS50887">
    <property type="entry name" value="GGDEF"/>
    <property type="match status" value="1"/>
</dbReference>
<evidence type="ECO:0000313" key="3">
    <source>
        <dbReference type="Proteomes" id="UP000622552"/>
    </source>
</evidence>
<dbReference type="SMART" id="SM00267">
    <property type="entry name" value="GGDEF"/>
    <property type="match status" value="1"/>
</dbReference>
<evidence type="ECO:0000313" key="2">
    <source>
        <dbReference type="EMBL" id="MBG6141851.1"/>
    </source>
</evidence>
<reference evidence="2" key="1">
    <citation type="submission" date="2020-11" db="EMBL/GenBank/DDBJ databases">
        <title>Sequencing the genomes of 1000 actinobacteria strains.</title>
        <authorList>
            <person name="Klenk H.-P."/>
        </authorList>
    </citation>
    <scope>NUCLEOTIDE SEQUENCE</scope>
    <source>
        <strain evidence="2">DSM 45356</strain>
    </source>
</reference>
<dbReference type="Pfam" id="PF00990">
    <property type="entry name" value="GGDEF"/>
    <property type="match status" value="1"/>
</dbReference>
<gene>
    <name evidence="2" type="ORF">IW245_008045</name>
</gene>
<comment type="caution">
    <text evidence="2">The sequence shown here is derived from an EMBL/GenBank/DDBJ whole genome shotgun (WGS) entry which is preliminary data.</text>
</comment>
<dbReference type="InterPro" id="IPR050469">
    <property type="entry name" value="Diguanylate_Cyclase"/>
</dbReference>
<dbReference type="RefSeq" id="WP_197008218.1">
    <property type="nucleotide sequence ID" value="NZ_BONS01000013.1"/>
</dbReference>
<keyword evidence="3" id="KW-1185">Reference proteome</keyword>
<dbReference type="SUPFAM" id="SSF55073">
    <property type="entry name" value="Nucleotide cyclase"/>
    <property type="match status" value="1"/>
</dbReference>
<dbReference type="GO" id="GO:0052621">
    <property type="term" value="F:diguanylate cyclase activity"/>
    <property type="evidence" value="ECO:0007669"/>
    <property type="project" value="TreeGrafter"/>
</dbReference>